<sequence length="152" mass="15479">MTAARPAEAGDRVGGPYWGKYRGTCVDATDPQVMGRIQVAVPAVLGEAETAWALPCLPAATGAGGLAWIPSVGAHVWVEFEGGDPAFPIWVGGWFDPADAHGLRPGDLRITTSTGAVVTLSESGIAIDTGRGAIITLSGPSVDVNRGGLTVT</sequence>
<reference evidence="2 3" key="1">
    <citation type="submission" date="2019-11" db="EMBL/GenBank/DDBJ databases">
        <title>Agromyces kandeliae sp. nov., isolated from mangrove soil.</title>
        <authorList>
            <person name="Wang R."/>
        </authorList>
    </citation>
    <scope>NUCLEOTIDE SEQUENCE [LARGE SCALE GENOMIC DNA]</scope>
    <source>
        <strain evidence="2 3">JCM 11433</strain>
    </source>
</reference>
<evidence type="ECO:0000259" key="1">
    <source>
        <dbReference type="Pfam" id="PF04717"/>
    </source>
</evidence>
<dbReference type="SUPFAM" id="SSF69255">
    <property type="entry name" value="gp5 N-terminal domain-like"/>
    <property type="match status" value="1"/>
</dbReference>
<evidence type="ECO:0000313" key="2">
    <source>
        <dbReference type="EMBL" id="MTH70200.1"/>
    </source>
</evidence>
<gene>
    <name evidence="2" type="ORF">GJ743_17680</name>
</gene>
<name>A0A6I3M6E0_9MICO</name>
<organism evidence="2 3">
    <name type="scientific">Agromyces bracchium</name>
    <dbReference type="NCBI Taxonomy" id="88376"/>
    <lineage>
        <taxon>Bacteria</taxon>
        <taxon>Bacillati</taxon>
        <taxon>Actinomycetota</taxon>
        <taxon>Actinomycetes</taxon>
        <taxon>Micrococcales</taxon>
        <taxon>Microbacteriaceae</taxon>
        <taxon>Agromyces</taxon>
    </lineage>
</organism>
<protein>
    <submittedName>
        <fullName evidence="2">Baseplate assembly protein</fullName>
    </submittedName>
</protein>
<evidence type="ECO:0000313" key="3">
    <source>
        <dbReference type="Proteomes" id="UP000433071"/>
    </source>
</evidence>
<proteinExistence type="predicted"/>
<dbReference type="Proteomes" id="UP000433071">
    <property type="component" value="Unassembled WGS sequence"/>
</dbReference>
<dbReference type="AlphaFoldDB" id="A0A6I3M6E0"/>
<dbReference type="InterPro" id="IPR006531">
    <property type="entry name" value="Gp5/Vgr_OB"/>
</dbReference>
<dbReference type="Gene3D" id="2.40.50.230">
    <property type="entry name" value="Gp5 N-terminal domain"/>
    <property type="match status" value="1"/>
</dbReference>
<feature type="domain" description="Gp5/Type VI secretion system Vgr protein OB-fold" evidence="1">
    <location>
        <begin position="21"/>
        <end position="95"/>
    </location>
</feature>
<dbReference type="Pfam" id="PF04717">
    <property type="entry name" value="Phage_base_V"/>
    <property type="match status" value="1"/>
</dbReference>
<accession>A0A6I3M6E0</accession>
<dbReference type="EMBL" id="WMLB01000042">
    <property type="protein sequence ID" value="MTH70200.1"/>
    <property type="molecule type" value="Genomic_DNA"/>
</dbReference>
<comment type="caution">
    <text evidence="2">The sequence shown here is derived from an EMBL/GenBank/DDBJ whole genome shotgun (WGS) entry which is preliminary data.</text>
</comment>
<dbReference type="OrthoDB" id="9762420at2"/>
<keyword evidence="3" id="KW-1185">Reference proteome</keyword>
<dbReference type="InterPro" id="IPR037026">
    <property type="entry name" value="Vgr_OB-fold_dom_sf"/>
</dbReference>